<organism evidence="1 2">
    <name type="scientific">Hermanssonia centrifuga</name>
    <dbReference type="NCBI Taxonomy" id="98765"/>
    <lineage>
        <taxon>Eukaryota</taxon>
        <taxon>Fungi</taxon>
        <taxon>Dikarya</taxon>
        <taxon>Basidiomycota</taxon>
        <taxon>Agaricomycotina</taxon>
        <taxon>Agaricomycetes</taxon>
        <taxon>Polyporales</taxon>
        <taxon>Meruliaceae</taxon>
        <taxon>Hermanssonia</taxon>
    </lineage>
</organism>
<proteinExistence type="predicted"/>
<protein>
    <submittedName>
        <fullName evidence="1">Uncharacterized protein</fullName>
    </submittedName>
</protein>
<name>A0A2R6R780_9APHY</name>
<gene>
    <name evidence="1" type="ORF">PHLCEN_2v3084</name>
</gene>
<sequence length="93" mass="10133">MDPGDRNDPHRRRAPALVPRVMIGAAFGAVLVAFLLRPIHLSVHLHNHVNINEGGILNENVIKLDTEAVFVAAATIGRAIGKVIEFVKGLRRV</sequence>
<keyword evidence="2" id="KW-1185">Reference proteome</keyword>
<dbReference type="Proteomes" id="UP000186601">
    <property type="component" value="Unassembled WGS sequence"/>
</dbReference>
<reference evidence="1 2" key="1">
    <citation type="submission" date="2018-02" db="EMBL/GenBank/DDBJ databases">
        <title>Genome sequence of the basidiomycete white-rot fungus Phlebia centrifuga.</title>
        <authorList>
            <person name="Granchi Z."/>
            <person name="Peng M."/>
            <person name="de Vries R.P."/>
            <person name="Hilden K."/>
            <person name="Makela M.R."/>
            <person name="Grigoriev I."/>
            <person name="Riley R."/>
        </authorList>
    </citation>
    <scope>NUCLEOTIDE SEQUENCE [LARGE SCALE GENOMIC DNA]</scope>
    <source>
        <strain evidence="1 2">FBCC195</strain>
    </source>
</reference>
<dbReference type="EMBL" id="MLYV02000275">
    <property type="protein sequence ID" value="PSS22609.1"/>
    <property type="molecule type" value="Genomic_DNA"/>
</dbReference>
<evidence type="ECO:0000313" key="2">
    <source>
        <dbReference type="Proteomes" id="UP000186601"/>
    </source>
</evidence>
<comment type="caution">
    <text evidence="1">The sequence shown here is derived from an EMBL/GenBank/DDBJ whole genome shotgun (WGS) entry which is preliminary data.</text>
</comment>
<evidence type="ECO:0000313" key="1">
    <source>
        <dbReference type="EMBL" id="PSS22609.1"/>
    </source>
</evidence>
<accession>A0A2R6R780</accession>
<dbReference type="AlphaFoldDB" id="A0A2R6R780"/>